<reference evidence="1" key="2">
    <citation type="submission" date="2023-07" db="EMBL/GenBank/DDBJ databases">
        <authorList>
            <consortium name="Lawrence Berkeley National Laboratory"/>
            <person name="Haridas S."/>
            <person name="Hensen N."/>
            <person name="Bonometti L."/>
            <person name="Westerberg I."/>
            <person name="Brannstrom I.O."/>
            <person name="Guillou S."/>
            <person name="Cros-Aarteil S."/>
            <person name="Calhoun S."/>
            <person name="Kuo A."/>
            <person name="Mondo S."/>
            <person name="Pangilinan J."/>
            <person name="Riley R."/>
            <person name="LaButti K."/>
            <person name="Andreopoulos B."/>
            <person name="Lipzen A."/>
            <person name="Chen C."/>
            <person name="Yanf M."/>
            <person name="Daum C."/>
            <person name="Ng V."/>
            <person name="Clum A."/>
            <person name="Steindorff A."/>
            <person name="Ohm R."/>
            <person name="Martin F."/>
            <person name="Silar P."/>
            <person name="Natvig D."/>
            <person name="Lalanne C."/>
            <person name="Gautier V."/>
            <person name="Ament-velasquez S.L."/>
            <person name="Kruys A."/>
            <person name="Hutchinson M.I."/>
            <person name="Powell A.J."/>
            <person name="Barry K."/>
            <person name="Miller A.N."/>
            <person name="Grigoriev I.V."/>
            <person name="Debuchy R."/>
            <person name="Gladieux P."/>
            <person name="Thoren M.H."/>
            <person name="Johannesson H."/>
        </authorList>
    </citation>
    <scope>NUCLEOTIDE SEQUENCE</scope>
    <source>
        <strain evidence="1">FGSC 1904</strain>
    </source>
</reference>
<dbReference type="Proteomes" id="UP001281003">
    <property type="component" value="Unassembled WGS sequence"/>
</dbReference>
<evidence type="ECO:0000313" key="1">
    <source>
        <dbReference type="EMBL" id="KAK3402929.1"/>
    </source>
</evidence>
<dbReference type="AlphaFoldDB" id="A0AAE0PNE1"/>
<comment type="caution">
    <text evidence="1">The sequence shown here is derived from an EMBL/GenBank/DDBJ whole genome shotgun (WGS) entry which is preliminary data.</text>
</comment>
<organism evidence="1 2">
    <name type="scientific">Sordaria brevicollis</name>
    <dbReference type="NCBI Taxonomy" id="83679"/>
    <lineage>
        <taxon>Eukaryota</taxon>
        <taxon>Fungi</taxon>
        <taxon>Dikarya</taxon>
        <taxon>Ascomycota</taxon>
        <taxon>Pezizomycotina</taxon>
        <taxon>Sordariomycetes</taxon>
        <taxon>Sordariomycetidae</taxon>
        <taxon>Sordariales</taxon>
        <taxon>Sordariaceae</taxon>
        <taxon>Sordaria</taxon>
    </lineage>
</organism>
<proteinExistence type="predicted"/>
<protein>
    <submittedName>
        <fullName evidence="1">Uncharacterized protein</fullName>
    </submittedName>
</protein>
<gene>
    <name evidence="1" type="ORF">B0T20DRAFT_11073</name>
</gene>
<evidence type="ECO:0000313" key="2">
    <source>
        <dbReference type="Proteomes" id="UP001281003"/>
    </source>
</evidence>
<reference evidence="1" key="1">
    <citation type="journal article" date="2023" name="Mol. Phylogenet. Evol.">
        <title>Genome-scale phylogeny and comparative genomics of the fungal order Sordariales.</title>
        <authorList>
            <person name="Hensen N."/>
            <person name="Bonometti L."/>
            <person name="Westerberg I."/>
            <person name="Brannstrom I.O."/>
            <person name="Guillou S."/>
            <person name="Cros-Aarteil S."/>
            <person name="Calhoun S."/>
            <person name="Haridas S."/>
            <person name="Kuo A."/>
            <person name="Mondo S."/>
            <person name="Pangilinan J."/>
            <person name="Riley R."/>
            <person name="LaButti K."/>
            <person name="Andreopoulos B."/>
            <person name="Lipzen A."/>
            <person name="Chen C."/>
            <person name="Yan M."/>
            <person name="Daum C."/>
            <person name="Ng V."/>
            <person name="Clum A."/>
            <person name="Steindorff A."/>
            <person name="Ohm R.A."/>
            <person name="Martin F."/>
            <person name="Silar P."/>
            <person name="Natvig D.O."/>
            <person name="Lalanne C."/>
            <person name="Gautier V."/>
            <person name="Ament-Velasquez S.L."/>
            <person name="Kruys A."/>
            <person name="Hutchinson M.I."/>
            <person name="Powell A.J."/>
            <person name="Barry K."/>
            <person name="Miller A.N."/>
            <person name="Grigoriev I.V."/>
            <person name="Debuchy R."/>
            <person name="Gladieux P."/>
            <person name="Hiltunen Thoren M."/>
            <person name="Johannesson H."/>
        </authorList>
    </citation>
    <scope>NUCLEOTIDE SEQUENCE</scope>
    <source>
        <strain evidence="1">FGSC 1904</strain>
    </source>
</reference>
<name>A0AAE0PNE1_SORBR</name>
<sequence length="204" mass="22166">MSSPVGPLPSATNDTMTSSTIHQMSTITNKTVRIASSVTINGLESCSIATSCSRLMEPPWSPIFPHHVRGFFFQSNTGLLHSPTYIQRSSWTAMDPNCPGCDVMVLSTRALVSTSALSRGPDQAEGKHLTVDISTRNSNISPITVIVNCSHTDWLSWYFVTAQLWHSCFSPSQVRYTISTYYSSRLIPLGHLGSHKGSEGGGSL</sequence>
<keyword evidence="2" id="KW-1185">Reference proteome</keyword>
<dbReference type="EMBL" id="JAUTDP010000001">
    <property type="protein sequence ID" value="KAK3402929.1"/>
    <property type="molecule type" value="Genomic_DNA"/>
</dbReference>
<accession>A0AAE0PNE1</accession>